<evidence type="ECO:0000256" key="3">
    <source>
        <dbReference type="ARBA" id="ARBA00022475"/>
    </source>
</evidence>
<proteinExistence type="inferred from homology"/>
<reference evidence="11 12" key="1">
    <citation type="submission" date="2017-10" db="EMBL/GenBank/DDBJ databases">
        <title>The new phylogeny of genus Mycobacterium.</title>
        <authorList>
            <person name="Tortoli E."/>
            <person name="Trovato A."/>
            <person name="Cirillo D.M."/>
        </authorList>
    </citation>
    <scope>NUCLEOTIDE SEQUENCE [LARGE SCALE GENOMIC DNA]</scope>
    <source>
        <strain evidence="11 12">CCUG37673</strain>
    </source>
</reference>
<keyword evidence="4 7" id="KW-0812">Transmembrane</keyword>
<dbReference type="AlphaFoldDB" id="A0A2A7NAQ3"/>
<keyword evidence="3" id="KW-1003">Cell membrane</keyword>
<dbReference type="OrthoDB" id="3260236at2"/>
<dbReference type="Proteomes" id="UP000220914">
    <property type="component" value="Unassembled WGS sequence"/>
</dbReference>
<dbReference type="Pfam" id="PF00528">
    <property type="entry name" value="BPD_transp_1"/>
    <property type="match status" value="1"/>
</dbReference>
<comment type="caution">
    <text evidence="11">The sequence shown here is derived from an EMBL/GenBank/DDBJ whole genome shotgun (WGS) entry which is preliminary data.</text>
</comment>
<evidence type="ECO:0000313" key="13">
    <source>
        <dbReference type="Proteomes" id="UP000465302"/>
    </source>
</evidence>
<keyword evidence="6 7" id="KW-0472">Membrane</keyword>
<dbReference type="GO" id="GO:0055085">
    <property type="term" value="P:transmembrane transport"/>
    <property type="evidence" value="ECO:0007669"/>
    <property type="project" value="InterPro"/>
</dbReference>
<reference evidence="10" key="3">
    <citation type="submission" date="2020-02" db="EMBL/GenBank/DDBJ databases">
        <authorList>
            <person name="Matsumoto Y."/>
            <person name="Motooka D."/>
            <person name="Nakamura S."/>
        </authorList>
    </citation>
    <scope>NUCLEOTIDE SEQUENCE</scope>
    <source>
        <strain evidence="10">JCM 6377</strain>
    </source>
</reference>
<feature type="transmembrane region" description="Helical" evidence="7">
    <location>
        <begin position="102"/>
        <end position="125"/>
    </location>
</feature>
<feature type="transmembrane region" description="Helical" evidence="7">
    <location>
        <begin position="225"/>
        <end position="244"/>
    </location>
</feature>
<evidence type="ECO:0000256" key="8">
    <source>
        <dbReference type="SAM" id="MobiDB-lite"/>
    </source>
</evidence>
<comment type="similarity">
    <text evidence="7">Belongs to the binding-protein-dependent transport system permease family.</text>
</comment>
<comment type="subcellular location">
    <subcellularLocation>
        <location evidence="1 7">Cell membrane</location>
        <topology evidence="1 7">Multi-pass membrane protein</topology>
    </subcellularLocation>
</comment>
<keyword evidence="5 7" id="KW-1133">Transmembrane helix</keyword>
<feature type="transmembrane region" description="Helical" evidence="7">
    <location>
        <begin position="160"/>
        <end position="182"/>
    </location>
</feature>
<protein>
    <submittedName>
        <fullName evidence="10">ABC transporter permease</fullName>
    </submittedName>
</protein>
<evidence type="ECO:0000313" key="10">
    <source>
        <dbReference type="EMBL" id="GFG55351.1"/>
    </source>
</evidence>
<dbReference type="PROSITE" id="PS50928">
    <property type="entry name" value="ABC_TM1"/>
    <property type="match status" value="1"/>
</dbReference>
<dbReference type="InterPro" id="IPR000515">
    <property type="entry name" value="MetI-like"/>
</dbReference>
<evidence type="ECO:0000313" key="12">
    <source>
        <dbReference type="Proteomes" id="UP000220914"/>
    </source>
</evidence>
<evidence type="ECO:0000256" key="2">
    <source>
        <dbReference type="ARBA" id="ARBA00022448"/>
    </source>
</evidence>
<feature type="transmembrane region" description="Helical" evidence="7">
    <location>
        <begin position="132"/>
        <end position="154"/>
    </location>
</feature>
<organism evidence="11 12">
    <name type="scientific">Mycolicibacterium agri</name>
    <name type="common">Mycobacterium agri</name>
    <dbReference type="NCBI Taxonomy" id="36811"/>
    <lineage>
        <taxon>Bacteria</taxon>
        <taxon>Bacillati</taxon>
        <taxon>Actinomycetota</taxon>
        <taxon>Actinomycetes</taxon>
        <taxon>Mycobacteriales</taxon>
        <taxon>Mycobacteriaceae</taxon>
        <taxon>Mycolicibacterium</taxon>
    </lineage>
</organism>
<evidence type="ECO:0000256" key="5">
    <source>
        <dbReference type="ARBA" id="ARBA00022989"/>
    </source>
</evidence>
<dbReference type="PANTHER" id="PTHR30151">
    <property type="entry name" value="ALKANE SULFONATE ABC TRANSPORTER-RELATED, MEMBRANE SUBUNIT"/>
    <property type="match status" value="1"/>
</dbReference>
<dbReference type="EMBL" id="BLKS01000004">
    <property type="protein sequence ID" value="GFG55351.1"/>
    <property type="molecule type" value="Genomic_DNA"/>
</dbReference>
<dbReference type="InterPro" id="IPR035906">
    <property type="entry name" value="MetI-like_sf"/>
</dbReference>
<keyword evidence="12" id="KW-1185">Reference proteome</keyword>
<dbReference type="PANTHER" id="PTHR30151:SF0">
    <property type="entry name" value="ABC TRANSPORTER PERMEASE PROTEIN MJ0413-RELATED"/>
    <property type="match status" value="1"/>
</dbReference>
<evidence type="ECO:0000256" key="1">
    <source>
        <dbReference type="ARBA" id="ARBA00004651"/>
    </source>
</evidence>
<sequence length="291" mass="31061">MTARTDSGARPVGRSSSARPVDPAGGGGQSTPRPGFFGTRRLRILVGAGSLAAGALVWQIYGMLQINNLLIPTFTQAVAALFEQMGTAEFWQSYAKTLVPFVFGWLGALVIGIAFGVAMGLVPILEKVSMPYFAFLNALPVSALVPLVVIAFGLNVIAGASLVFLFAIVDVVLTSAAGVRYVDKDMVEMARSFGMGRLRRFRRVIWPGAMPGVMAAVRVGTGRAIVGMVVMELLLVSSGVGKLITRYKDTFQSAQLYAVVMSLGIFGLVMLGVTRALERRALSWQPARKQS</sequence>
<dbReference type="GO" id="GO:0005886">
    <property type="term" value="C:plasma membrane"/>
    <property type="evidence" value="ECO:0007669"/>
    <property type="project" value="UniProtKB-SubCell"/>
</dbReference>
<reference evidence="10 13" key="2">
    <citation type="journal article" date="2019" name="Emerg. Microbes Infect.">
        <title>Comprehensive subspecies identification of 175 nontuberculous mycobacteria species based on 7547 genomic profiles.</title>
        <authorList>
            <person name="Matsumoto Y."/>
            <person name="Kinjo T."/>
            <person name="Motooka D."/>
            <person name="Nabeya D."/>
            <person name="Jung N."/>
            <person name="Uechi K."/>
            <person name="Horii T."/>
            <person name="Iida T."/>
            <person name="Fujita J."/>
            <person name="Nakamura S."/>
        </authorList>
    </citation>
    <scope>NUCLEOTIDE SEQUENCE [LARGE SCALE GENOMIC DNA]</scope>
    <source>
        <strain evidence="10 13">JCM 6377</strain>
    </source>
</reference>
<dbReference type="Proteomes" id="UP000465302">
    <property type="component" value="Unassembled WGS sequence"/>
</dbReference>
<evidence type="ECO:0000256" key="6">
    <source>
        <dbReference type="ARBA" id="ARBA00023136"/>
    </source>
</evidence>
<name>A0A2A7NAQ3_MYCAG</name>
<gene>
    <name evidence="11" type="ORF">CQY20_06045</name>
    <name evidence="10" type="ORF">MAGR_67920</name>
</gene>
<feature type="region of interest" description="Disordered" evidence="8">
    <location>
        <begin position="1"/>
        <end position="35"/>
    </location>
</feature>
<evidence type="ECO:0000256" key="4">
    <source>
        <dbReference type="ARBA" id="ARBA00022692"/>
    </source>
</evidence>
<evidence type="ECO:0000313" key="11">
    <source>
        <dbReference type="EMBL" id="PEG41202.1"/>
    </source>
</evidence>
<dbReference type="CDD" id="cd06261">
    <property type="entry name" value="TM_PBP2"/>
    <property type="match status" value="1"/>
</dbReference>
<evidence type="ECO:0000259" key="9">
    <source>
        <dbReference type="PROSITE" id="PS50928"/>
    </source>
</evidence>
<feature type="transmembrane region" description="Helical" evidence="7">
    <location>
        <begin position="42"/>
        <end position="61"/>
    </location>
</feature>
<dbReference type="SUPFAM" id="SSF161098">
    <property type="entry name" value="MetI-like"/>
    <property type="match status" value="1"/>
</dbReference>
<evidence type="ECO:0000256" key="7">
    <source>
        <dbReference type="RuleBase" id="RU363032"/>
    </source>
</evidence>
<feature type="transmembrane region" description="Helical" evidence="7">
    <location>
        <begin position="256"/>
        <end position="277"/>
    </location>
</feature>
<dbReference type="Gene3D" id="1.10.3720.10">
    <property type="entry name" value="MetI-like"/>
    <property type="match status" value="1"/>
</dbReference>
<dbReference type="RefSeq" id="WP_097938992.1">
    <property type="nucleotide sequence ID" value="NZ_BLKS01000004.1"/>
</dbReference>
<keyword evidence="2 7" id="KW-0813">Transport</keyword>
<dbReference type="EMBL" id="PDCP01000007">
    <property type="protein sequence ID" value="PEG41202.1"/>
    <property type="molecule type" value="Genomic_DNA"/>
</dbReference>
<feature type="domain" description="ABC transmembrane type-1" evidence="9">
    <location>
        <begin position="94"/>
        <end position="278"/>
    </location>
</feature>
<accession>A0A2A7NAQ3</accession>